<evidence type="ECO:0000256" key="1">
    <source>
        <dbReference type="ARBA" id="ARBA00022490"/>
    </source>
</evidence>
<dbReference type="SUPFAM" id="SSF50346">
    <property type="entry name" value="PRC-barrel domain"/>
    <property type="match status" value="1"/>
</dbReference>
<name>A0A376GZN6_ENTGA</name>
<dbReference type="Pfam" id="PF01782">
    <property type="entry name" value="RimM"/>
    <property type="match status" value="1"/>
</dbReference>
<dbReference type="NCBIfam" id="TIGR02273">
    <property type="entry name" value="16S_RimM"/>
    <property type="match status" value="1"/>
</dbReference>
<reference evidence="8 9" key="1">
    <citation type="submission" date="2018-06" db="EMBL/GenBank/DDBJ databases">
        <authorList>
            <consortium name="Pathogen Informatics"/>
            <person name="Doyle S."/>
        </authorList>
    </citation>
    <scope>NUCLEOTIDE SEQUENCE [LARGE SCALE GENOMIC DNA]</scope>
    <source>
        <strain evidence="8 9">NCTC12360</strain>
    </source>
</reference>
<evidence type="ECO:0000259" key="7">
    <source>
        <dbReference type="Pfam" id="PF05239"/>
    </source>
</evidence>
<dbReference type="InterPro" id="IPR011961">
    <property type="entry name" value="RimM"/>
</dbReference>
<dbReference type="HAMAP" id="MF_00014">
    <property type="entry name" value="Ribosome_mat_RimM"/>
    <property type="match status" value="1"/>
</dbReference>
<comment type="subcellular location">
    <subcellularLocation>
        <location evidence="5">Cytoplasm</location>
    </subcellularLocation>
</comment>
<evidence type="ECO:0000259" key="6">
    <source>
        <dbReference type="Pfam" id="PF01782"/>
    </source>
</evidence>
<gene>
    <name evidence="5 8" type="primary">rimM</name>
    <name evidence="8" type="ORF">NCTC12360_01582</name>
</gene>
<dbReference type="Proteomes" id="UP000254807">
    <property type="component" value="Unassembled WGS sequence"/>
</dbReference>
<keyword evidence="9" id="KW-1185">Reference proteome</keyword>
<keyword evidence="4 5" id="KW-0143">Chaperone</keyword>
<evidence type="ECO:0000313" key="8">
    <source>
        <dbReference type="EMBL" id="STD83122.1"/>
    </source>
</evidence>
<comment type="function">
    <text evidence="5">An accessory protein needed during the final step in the assembly of 30S ribosomal subunit, possibly for assembly of the head region. Essential for efficient processing of 16S rRNA. May be needed both before and after RbfA during the maturation of 16S rRNA. It has affinity for free ribosomal 30S subunits but not for 70S ribosomes.</text>
</comment>
<evidence type="ECO:0000256" key="5">
    <source>
        <dbReference type="HAMAP-Rule" id="MF_00014"/>
    </source>
</evidence>
<dbReference type="Gene3D" id="2.30.30.240">
    <property type="entry name" value="PRC-barrel domain"/>
    <property type="match status" value="1"/>
</dbReference>
<dbReference type="InterPro" id="IPR002676">
    <property type="entry name" value="RimM_N"/>
</dbReference>
<comment type="domain">
    <text evidence="5">The PRC barrel domain binds ribosomal protein uS19.</text>
</comment>
<evidence type="ECO:0000256" key="2">
    <source>
        <dbReference type="ARBA" id="ARBA00022517"/>
    </source>
</evidence>
<feature type="domain" description="RimM N-terminal" evidence="6">
    <location>
        <begin position="7"/>
        <end position="89"/>
    </location>
</feature>
<evidence type="ECO:0000256" key="3">
    <source>
        <dbReference type="ARBA" id="ARBA00022552"/>
    </source>
</evidence>
<dbReference type="EMBL" id="UFYW01000001">
    <property type="protein sequence ID" value="STD83122.1"/>
    <property type="molecule type" value="Genomic_DNA"/>
</dbReference>
<evidence type="ECO:0000256" key="4">
    <source>
        <dbReference type="ARBA" id="ARBA00023186"/>
    </source>
</evidence>
<proteinExistence type="inferred from homology"/>
<comment type="subunit">
    <text evidence="5">Binds ribosomal protein uS19.</text>
</comment>
<dbReference type="InterPro" id="IPR009000">
    <property type="entry name" value="Transl_B-barrel_sf"/>
</dbReference>
<dbReference type="PANTHER" id="PTHR33692:SF1">
    <property type="entry name" value="RIBOSOME MATURATION FACTOR RIMM"/>
    <property type="match status" value="1"/>
</dbReference>
<dbReference type="InterPro" id="IPR027275">
    <property type="entry name" value="PRC-brl_dom"/>
</dbReference>
<dbReference type="SUPFAM" id="SSF50447">
    <property type="entry name" value="Translation proteins"/>
    <property type="match status" value="1"/>
</dbReference>
<dbReference type="Pfam" id="PF05239">
    <property type="entry name" value="PRC"/>
    <property type="match status" value="1"/>
</dbReference>
<dbReference type="GO" id="GO:0006364">
    <property type="term" value="P:rRNA processing"/>
    <property type="evidence" value="ECO:0007669"/>
    <property type="project" value="UniProtKB-UniRule"/>
</dbReference>
<protein>
    <recommendedName>
        <fullName evidence="5">Ribosome maturation factor RimM</fullName>
    </recommendedName>
</protein>
<sequence length="174" mass="19967">MTEFLNVGKIVNTHGIRGEVRVISQTDFPEERYRKGQRLTLFRENKAPLELTVASHRKHKNFDLLTFEGYPTINDVEPLRDGILKVTKDELGQLAENEYYYHEIIGLTVIDEQARELGKIKEILSPGANDVWVVQRKGKKDALIPYIESVVKKIDLDKGEVHIEIPEGLLDDED</sequence>
<accession>A0A376GZN6</accession>
<keyword evidence="3 5" id="KW-0698">rRNA processing</keyword>
<dbReference type="GO" id="GO:0005737">
    <property type="term" value="C:cytoplasm"/>
    <property type="evidence" value="ECO:0007669"/>
    <property type="project" value="UniProtKB-SubCell"/>
</dbReference>
<dbReference type="GO" id="GO:0042274">
    <property type="term" value="P:ribosomal small subunit biogenesis"/>
    <property type="evidence" value="ECO:0007669"/>
    <property type="project" value="UniProtKB-UniRule"/>
</dbReference>
<dbReference type="InterPro" id="IPR011033">
    <property type="entry name" value="PRC_barrel-like_sf"/>
</dbReference>
<comment type="similarity">
    <text evidence="5">Belongs to the RimM family.</text>
</comment>
<keyword evidence="2 5" id="KW-0690">Ribosome biogenesis</keyword>
<dbReference type="GO" id="GO:0005840">
    <property type="term" value="C:ribosome"/>
    <property type="evidence" value="ECO:0007669"/>
    <property type="project" value="InterPro"/>
</dbReference>
<evidence type="ECO:0000313" key="9">
    <source>
        <dbReference type="Proteomes" id="UP000254807"/>
    </source>
</evidence>
<dbReference type="Gene3D" id="2.40.30.60">
    <property type="entry name" value="RimM"/>
    <property type="match status" value="1"/>
</dbReference>
<dbReference type="PANTHER" id="PTHR33692">
    <property type="entry name" value="RIBOSOME MATURATION FACTOR RIMM"/>
    <property type="match status" value="1"/>
</dbReference>
<dbReference type="GO" id="GO:0043022">
    <property type="term" value="F:ribosome binding"/>
    <property type="evidence" value="ECO:0007669"/>
    <property type="project" value="InterPro"/>
</dbReference>
<dbReference type="AlphaFoldDB" id="A0A376GZN6"/>
<dbReference type="RefSeq" id="WP_060815216.1">
    <property type="nucleotide sequence ID" value="NZ_JBHULA010000055.1"/>
</dbReference>
<organism evidence="8 9">
    <name type="scientific">Enterococcus gallinarum</name>
    <dbReference type="NCBI Taxonomy" id="1353"/>
    <lineage>
        <taxon>Bacteria</taxon>
        <taxon>Bacillati</taxon>
        <taxon>Bacillota</taxon>
        <taxon>Bacilli</taxon>
        <taxon>Lactobacillales</taxon>
        <taxon>Enterococcaceae</taxon>
        <taxon>Enterococcus</taxon>
    </lineage>
</organism>
<dbReference type="OrthoDB" id="9810331at2"/>
<dbReference type="InterPro" id="IPR036976">
    <property type="entry name" value="RimM_N_sf"/>
</dbReference>
<keyword evidence="1 5" id="KW-0963">Cytoplasm</keyword>
<feature type="domain" description="PRC-barrel" evidence="7">
    <location>
        <begin position="96"/>
        <end position="170"/>
    </location>
</feature>